<sequence>MTEQGLLPNHLRALGFNRNPFPQTPDADCYFRTEQIAQYSLEAFHCLKAGKGFVLLTGEVGTGKSTFLRCLMDELHTADCAVSFVFNTFLQGRNLLLALNRDFGIEAGADFAEDIELLNQYLIEQYAQGRCCVLVIDDAQNLDKESLELLRLLSNLETRQNKLLQIVLSGQPELLDILEKKEIRQLTSRIMQHIQLWPFDRSECARYVNFRISKAGADGRISLSPWANLALHWYSKGNPRRIHTIMDRCLYGIAPDTQQEISVGLIRAGVREGGVAHRFPYRTAFASFALLSLGIVSFSWWLATGQSSQANANQVAQASQATPKLNSPAKANAVVHPSSSQGSTVESTDAKVALAATVNAEENKVKLCLKQYAAEFLYAELNDGLDVVKRQTVMSGLAKRGLALAFLPAGLRLPETSASQNHCTAIGKTGSWVLWKPKYLPFELTRNTDAARIEWLQTRLASNRLYSADIDGLFGPKTTNALHQFQRWHGLTADNLIDPWALFLLEHDLGNVTS</sequence>
<feature type="domain" description="AAA+ ATPase" evidence="1">
    <location>
        <begin position="50"/>
        <end position="189"/>
    </location>
</feature>
<dbReference type="AlphaFoldDB" id="A0A941E3J7"/>
<accession>A0A941E3J7</accession>
<dbReference type="Gene3D" id="1.10.101.10">
    <property type="entry name" value="PGBD-like superfamily/PGBD"/>
    <property type="match status" value="1"/>
</dbReference>
<dbReference type="GO" id="GO:0016887">
    <property type="term" value="F:ATP hydrolysis activity"/>
    <property type="evidence" value="ECO:0007669"/>
    <property type="project" value="InterPro"/>
</dbReference>
<dbReference type="InterPro" id="IPR002477">
    <property type="entry name" value="Peptidoglycan-bd-like"/>
</dbReference>
<dbReference type="InterPro" id="IPR027417">
    <property type="entry name" value="P-loop_NTPase"/>
</dbReference>
<dbReference type="SMART" id="SM00382">
    <property type="entry name" value="AAA"/>
    <property type="match status" value="1"/>
</dbReference>
<dbReference type="InterPro" id="IPR003593">
    <property type="entry name" value="AAA+_ATPase"/>
</dbReference>
<reference evidence="2" key="1">
    <citation type="submission" date="2021-04" db="EMBL/GenBank/DDBJ databases">
        <title>novel species isolated from subtropical streams in China.</title>
        <authorList>
            <person name="Lu H."/>
        </authorList>
    </citation>
    <scope>NUCLEOTIDE SEQUENCE</scope>
    <source>
        <strain evidence="2">FT137W</strain>
    </source>
</reference>
<evidence type="ECO:0000313" key="3">
    <source>
        <dbReference type="Proteomes" id="UP000678545"/>
    </source>
</evidence>
<dbReference type="InterPro" id="IPR036366">
    <property type="entry name" value="PGBDSf"/>
</dbReference>
<evidence type="ECO:0000313" key="2">
    <source>
        <dbReference type="EMBL" id="MBR7800856.1"/>
    </source>
</evidence>
<dbReference type="InterPro" id="IPR036365">
    <property type="entry name" value="PGBD-like_sf"/>
</dbReference>
<dbReference type="InterPro" id="IPR049945">
    <property type="entry name" value="AAA_22"/>
</dbReference>
<dbReference type="SUPFAM" id="SSF52540">
    <property type="entry name" value="P-loop containing nucleoside triphosphate hydrolases"/>
    <property type="match status" value="1"/>
</dbReference>
<dbReference type="Pfam" id="PF01471">
    <property type="entry name" value="PG_binding_1"/>
    <property type="match status" value="1"/>
</dbReference>
<protein>
    <submittedName>
        <fullName evidence="2">AAA family ATPase</fullName>
    </submittedName>
</protein>
<dbReference type="EMBL" id="JAGSPJ010000005">
    <property type="protein sequence ID" value="MBR7800856.1"/>
    <property type="molecule type" value="Genomic_DNA"/>
</dbReference>
<evidence type="ECO:0000259" key="1">
    <source>
        <dbReference type="SMART" id="SM00382"/>
    </source>
</evidence>
<dbReference type="PANTHER" id="PTHR35894">
    <property type="entry name" value="GENERAL SECRETION PATHWAY PROTEIN A-RELATED"/>
    <property type="match status" value="1"/>
</dbReference>
<dbReference type="RefSeq" id="WP_212675984.1">
    <property type="nucleotide sequence ID" value="NZ_JAGSPJ010000005.1"/>
</dbReference>
<keyword evidence="3" id="KW-1185">Reference proteome</keyword>
<dbReference type="PANTHER" id="PTHR35894:SF5">
    <property type="entry name" value="MU-LIKE PROPHAGE FLUMU DNA TRANSPOSITION PROTEIN B"/>
    <property type="match status" value="1"/>
</dbReference>
<organism evidence="2 3">
    <name type="scientific">Undibacterium fentianense</name>
    <dbReference type="NCBI Taxonomy" id="2828728"/>
    <lineage>
        <taxon>Bacteria</taxon>
        <taxon>Pseudomonadati</taxon>
        <taxon>Pseudomonadota</taxon>
        <taxon>Betaproteobacteria</taxon>
        <taxon>Burkholderiales</taxon>
        <taxon>Oxalobacteraceae</taxon>
        <taxon>Undibacterium</taxon>
    </lineage>
</organism>
<dbReference type="InterPro" id="IPR052026">
    <property type="entry name" value="ExeA_AAA_ATPase_DNA-bind"/>
</dbReference>
<proteinExistence type="predicted"/>
<dbReference type="Proteomes" id="UP000678545">
    <property type="component" value="Unassembled WGS sequence"/>
</dbReference>
<dbReference type="SUPFAM" id="SSF47090">
    <property type="entry name" value="PGBD-like"/>
    <property type="match status" value="1"/>
</dbReference>
<name>A0A941E3J7_9BURK</name>
<dbReference type="Pfam" id="PF13401">
    <property type="entry name" value="AAA_22"/>
    <property type="match status" value="1"/>
</dbReference>
<dbReference type="Gene3D" id="3.40.50.300">
    <property type="entry name" value="P-loop containing nucleotide triphosphate hydrolases"/>
    <property type="match status" value="1"/>
</dbReference>
<gene>
    <name evidence="2" type="ORF">KDM90_12675</name>
</gene>
<comment type="caution">
    <text evidence="2">The sequence shown here is derived from an EMBL/GenBank/DDBJ whole genome shotgun (WGS) entry which is preliminary data.</text>
</comment>
<dbReference type="CDD" id="cd00009">
    <property type="entry name" value="AAA"/>
    <property type="match status" value="1"/>
</dbReference>